<evidence type="ECO:0000256" key="4">
    <source>
        <dbReference type="ARBA" id="ARBA00023136"/>
    </source>
</evidence>
<protein>
    <submittedName>
        <fullName evidence="11">Adhesion G-protein coupled receptor G6-like</fullName>
    </submittedName>
</protein>
<gene>
    <name evidence="11" type="primary">LOC113513330</name>
</gene>
<evidence type="ECO:0000256" key="5">
    <source>
        <dbReference type="ARBA" id="ARBA00023157"/>
    </source>
</evidence>
<feature type="transmembrane region" description="Helical" evidence="6">
    <location>
        <begin position="747"/>
        <end position="769"/>
    </location>
</feature>
<feature type="domain" description="GAIN-B" evidence="8">
    <location>
        <begin position="438"/>
        <end position="582"/>
    </location>
</feature>
<dbReference type="InterPro" id="IPR017981">
    <property type="entry name" value="GPCR_2-like_7TM"/>
</dbReference>
<dbReference type="InterPro" id="IPR046338">
    <property type="entry name" value="GAIN_dom_sf"/>
</dbReference>
<feature type="transmembrane region" description="Helical" evidence="6">
    <location>
        <begin position="651"/>
        <end position="675"/>
    </location>
</feature>
<feature type="chain" id="PRO_5046646352" evidence="7">
    <location>
        <begin position="24"/>
        <end position="868"/>
    </location>
</feature>
<dbReference type="PROSITE" id="PS50221">
    <property type="entry name" value="GAIN_B"/>
    <property type="match status" value="1"/>
</dbReference>
<dbReference type="CDD" id="cd15040">
    <property type="entry name" value="7tmB2_Adhesion"/>
    <property type="match status" value="1"/>
</dbReference>
<keyword evidence="7" id="KW-0732">Signal</keyword>
<evidence type="ECO:0000256" key="1">
    <source>
        <dbReference type="ARBA" id="ARBA00004141"/>
    </source>
</evidence>
<dbReference type="Pfam" id="PF01825">
    <property type="entry name" value="GPS"/>
    <property type="match status" value="1"/>
</dbReference>
<dbReference type="PROSITE" id="PS50261">
    <property type="entry name" value="G_PROTEIN_RECEP_F2_4"/>
    <property type="match status" value="1"/>
</dbReference>
<dbReference type="SMART" id="SM00303">
    <property type="entry name" value="GPS"/>
    <property type="match status" value="1"/>
</dbReference>
<evidence type="ECO:0000256" key="7">
    <source>
        <dbReference type="SAM" id="SignalP"/>
    </source>
</evidence>
<dbReference type="Pfam" id="PF00002">
    <property type="entry name" value="7tm_2"/>
    <property type="match status" value="1"/>
</dbReference>
<evidence type="ECO:0000256" key="6">
    <source>
        <dbReference type="SAM" id="Phobius"/>
    </source>
</evidence>
<reference evidence="11" key="1">
    <citation type="submission" date="2025-08" db="UniProtKB">
        <authorList>
            <consortium name="RefSeq"/>
        </authorList>
    </citation>
    <scope>IDENTIFICATION</scope>
    <source>
        <tissue evidence="11">Whole larvae</tissue>
    </source>
</reference>
<dbReference type="Gene3D" id="1.20.1070.10">
    <property type="entry name" value="Rhodopsin 7-helix transmembrane proteins"/>
    <property type="match status" value="1"/>
</dbReference>
<evidence type="ECO:0000259" key="8">
    <source>
        <dbReference type="PROSITE" id="PS50221"/>
    </source>
</evidence>
<dbReference type="GO" id="GO:0016020">
    <property type="term" value="C:membrane"/>
    <property type="evidence" value="ECO:0007669"/>
    <property type="project" value="UniProtKB-SubCell"/>
</dbReference>
<feature type="transmembrane region" description="Helical" evidence="6">
    <location>
        <begin position="790"/>
        <end position="809"/>
    </location>
</feature>
<dbReference type="AlphaFoldDB" id="A0A6J1WHA6"/>
<feature type="transmembrane region" description="Helical" evidence="6">
    <location>
        <begin position="815"/>
        <end position="834"/>
    </location>
</feature>
<organism evidence="10 11">
    <name type="scientific">Galleria mellonella</name>
    <name type="common">Greater wax moth</name>
    <dbReference type="NCBI Taxonomy" id="7137"/>
    <lineage>
        <taxon>Eukaryota</taxon>
        <taxon>Metazoa</taxon>
        <taxon>Ecdysozoa</taxon>
        <taxon>Arthropoda</taxon>
        <taxon>Hexapoda</taxon>
        <taxon>Insecta</taxon>
        <taxon>Pterygota</taxon>
        <taxon>Neoptera</taxon>
        <taxon>Endopterygota</taxon>
        <taxon>Lepidoptera</taxon>
        <taxon>Glossata</taxon>
        <taxon>Ditrysia</taxon>
        <taxon>Pyraloidea</taxon>
        <taxon>Pyralidae</taxon>
        <taxon>Galleriinae</taxon>
        <taxon>Galleria</taxon>
    </lineage>
</organism>
<dbReference type="Proteomes" id="UP001652740">
    <property type="component" value="Unplaced"/>
</dbReference>
<keyword evidence="3 6" id="KW-1133">Transmembrane helix</keyword>
<keyword evidence="4 6" id="KW-0472">Membrane</keyword>
<evidence type="ECO:0000313" key="11">
    <source>
        <dbReference type="RefSeq" id="XP_026753123.2"/>
    </source>
</evidence>
<dbReference type="InterPro" id="IPR000203">
    <property type="entry name" value="GPS"/>
</dbReference>
<keyword evidence="5" id="KW-1015">Disulfide bond</keyword>
<keyword evidence="2 6" id="KW-0812">Transmembrane</keyword>
<sequence>MQLLRNSYFTFILIILVLIPINAEEEHIKKKTCLAGDEIADGGGRECDDITSRRDLIAMSNLELQDEIEQILSYFIELLQGTSPIYLNDVTQSIIKISDILNIEENLEFPIDMMVALEMLGTRIDLDGSLNATIVGDNVALLMANPSVDNPVVGIRILNLNDDRFYKDAFKILAAEDPGYLAANASDVVVYLPAPLTTPDSRVSFVVFRKDYGFGELDLPTILSLVNSRVISVKVDNTSELDGEMISLYFKPFSEPGSLHMCANWGYSNWSNRGCLPSMQKPQPGMLYRCVCQESTYVAQLILSGDSDITSTMSTAMTTASTLTPMSSTSATTAPPTIEDIINDLENLLNNDSDPSITDVDQIFDQINDLLSIDEDVVFPTEFLRLLDELGFRIDLNGTETAALVKDNIALMMADVEDSNPVRGLSVAYREEDVFTDDAFKFLSNMKNINLNSTMNELVVHLPESVLNSPRRISFVVFHNDRAFNNREESIVNSRVISINVYNMTQFDNGEVVNIHMKPLRIPERDRKRSCGYWALLDDSTGYWSQEGCTFIRSRNPTILDTCQCDHLTHFAEILIVKPVFSEQNEAILEMISIIGCSLSIFGAIIILITFVLFKTWRLKFRNQIWLQLSLALLIMSICFLVVVFVKYDEYSVSCLLTGIILHFSVLTSFCWMLVTAIKAYRDLVIVFTKYIPCQMTLATIFSWGLPIIVIVTYIFKATEPYKGRFEEMTPSGSFCYPSGLDLWFSVYIPIAVILFINVILFFYTIGFVSSSIHNQNITYYEEAHKCARIGIVLVFLFGLPWIFGLFAFNIVAAYMFTVTATFQCFILFIFIICGNKETRDLWLFKLKLKPMPRYKRQSASRRTILPT</sequence>
<keyword evidence="10" id="KW-1185">Reference proteome</keyword>
<dbReference type="PRINTS" id="PR00249">
    <property type="entry name" value="GPCRSECRETIN"/>
</dbReference>
<feature type="signal peptide" evidence="7">
    <location>
        <begin position="1"/>
        <end position="23"/>
    </location>
</feature>
<evidence type="ECO:0000256" key="3">
    <source>
        <dbReference type="ARBA" id="ARBA00022989"/>
    </source>
</evidence>
<dbReference type="RefSeq" id="XP_026753123.2">
    <property type="nucleotide sequence ID" value="XM_026897322.3"/>
</dbReference>
<feature type="transmembrane region" description="Helical" evidence="6">
    <location>
        <begin position="696"/>
        <end position="716"/>
    </location>
</feature>
<feature type="domain" description="G-protein coupled receptors family 2 profile 2" evidence="9">
    <location>
        <begin position="589"/>
        <end position="836"/>
    </location>
</feature>
<dbReference type="PANTHER" id="PTHR45692:SF1">
    <property type="entry name" value="G-PROTEIN COUPLED RECEPTORS FAMILY 2 PROFILE 2 DOMAIN-CONTAINING PROTEIN"/>
    <property type="match status" value="1"/>
</dbReference>
<comment type="subcellular location">
    <subcellularLocation>
        <location evidence="1">Membrane</location>
        <topology evidence="1">Multi-pass membrane protein</topology>
    </subcellularLocation>
</comment>
<dbReference type="Gene3D" id="2.60.220.50">
    <property type="match status" value="2"/>
</dbReference>
<dbReference type="InterPro" id="IPR057244">
    <property type="entry name" value="GAIN_B"/>
</dbReference>
<feature type="transmembrane region" description="Helical" evidence="6">
    <location>
        <begin position="626"/>
        <end position="645"/>
    </location>
</feature>
<dbReference type="PANTHER" id="PTHR45692">
    <property type="entry name" value="G_PROTEIN_RECEP_F2_4 DOMAIN-CONTAINING PROTEIN"/>
    <property type="match status" value="1"/>
</dbReference>
<dbReference type="GO" id="GO:0004930">
    <property type="term" value="F:G protein-coupled receptor activity"/>
    <property type="evidence" value="ECO:0007669"/>
    <property type="project" value="InterPro"/>
</dbReference>
<dbReference type="GeneID" id="113513330"/>
<dbReference type="InParanoid" id="A0A6J1WHA6"/>
<name>A0A6J1WHA6_GALME</name>
<dbReference type="SUPFAM" id="SSF81321">
    <property type="entry name" value="Family A G protein-coupled receptor-like"/>
    <property type="match status" value="1"/>
</dbReference>
<evidence type="ECO:0000259" key="9">
    <source>
        <dbReference type="PROSITE" id="PS50261"/>
    </source>
</evidence>
<feature type="transmembrane region" description="Helical" evidence="6">
    <location>
        <begin position="591"/>
        <end position="614"/>
    </location>
</feature>
<dbReference type="KEGG" id="gmw:113513330"/>
<evidence type="ECO:0000256" key="2">
    <source>
        <dbReference type="ARBA" id="ARBA00022692"/>
    </source>
</evidence>
<accession>A0A6J1WHA6</accession>
<proteinExistence type="predicted"/>
<evidence type="ECO:0000313" key="10">
    <source>
        <dbReference type="Proteomes" id="UP001652740"/>
    </source>
</evidence>
<dbReference type="GO" id="GO:0007166">
    <property type="term" value="P:cell surface receptor signaling pathway"/>
    <property type="evidence" value="ECO:0007669"/>
    <property type="project" value="InterPro"/>
</dbReference>
<dbReference type="InterPro" id="IPR000832">
    <property type="entry name" value="GPCR_2_secretin-like"/>
</dbReference>